<dbReference type="EMBL" id="D90110">
    <property type="protein sequence ID" value="BAA14137.2"/>
    <property type="molecule type" value="Genomic_DNA"/>
</dbReference>
<evidence type="ECO:0000256" key="1">
    <source>
        <dbReference type="SAM" id="Phobius"/>
    </source>
</evidence>
<dbReference type="GO" id="GO:0015097">
    <property type="term" value="F:mercury ion transmembrane transporter activity"/>
    <property type="evidence" value="ECO:0007669"/>
    <property type="project" value="InterPro"/>
</dbReference>
<dbReference type="InterPro" id="IPR007746">
    <property type="entry name" value="MerE"/>
</dbReference>
<name>Q56280_ACIFR</name>
<dbReference type="NCBIfam" id="NF010310">
    <property type="entry name" value="PRK13747.1"/>
    <property type="match status" value="1"/>
</dbReference>
<keyword evidence="1" id="KW-0472">Membrane</keyword>
<proteinExistence type="predicted"/>
<reference evidence="2" key="1">
    <citation type="journal article" date="1990" name="Gene">
        <title>Thiobacillus ferrooxidans mer operon: sequence analysis of the promoter and adjacent genes.</title>
        <authorList>
            <person name="Inoue C."/>
            <person name="Sugawara K."/>
            <person name="Kitagawa Y."/>
            <person name="Kusano T."/>
        </authorList>
    </citation>
    <scope>NUCLEOTIDE SEQUENCE</scope>
    <source>
        <strain evidence="2">E-15</strain>
    </source>
</reference>
<organism evidence="2">
    <name type="scientific">Acidithiobacillus ferrooxidans</name>
    <name type="common">Thiobacillus ferrooxidans</name>
    <dbReference type="NCBI Taxonomy" id="920"/>
    <lineage>
        <taxon>Bacteria</taxon>
        <taxon>Pseudomonadati</taxon>
        <taxon>Pseudomonadota</taxon>
        <taxon>Acidithiobacillia</taxon>
        <taxon>Acidithiobacillales</taxon>
        <taxon>Acidithiobacillaceae</taxon>
        <taxon>Acidithiobacillus</taxon>
    </lineage>
</organism>
<feature type="transmembrane region" description="Helical" evidence="1">
    <location>
        <begin position="21"/>
        <end position="40"/>
    </location>
</feature>
<dbReference type="PIR" id="JS0478">
    <property type="entry name" value="JS0478"/>
</dbReference>
<keyword evidence="1" id="KW-1133">Transmembrane helix</keyword>
<dbReference type="Pfam" id="PF05052">
    <property type="entry name" value="MerE"/>
    <property type="match status" value="1"/>
</dbReference>
<protein>
    <submittedName>
        <fullName evidence="2">URF-1 protein</fullName>
    </submittedName>
</protein>
<evidence type="ECO:0000313" key="2">
    <source>
        <dbReference type="EMBL" id="BAA14137.2"/>
    </source>
</evidence>
<feature type="transmembrane region" description="Helical" evidence="1">
    <location>
        <begin position="46"/>
        <end position="68"/>
    </location>
</feature>
<keyword evidence="1" id="KW-0812">Transmembrane</keyword>
<sequence>MRVPHETARGQSITAYLWGELAVLTCPCHLFIAVVLAGTTPARSSVSIWVIAALGLTDLFLLSLSLALRASGP</sequence>
<gene>
    <name evidence="2" type="primary">URF-1</name>
</gene>
<dbReference type="AlphaFoldDB" id="Q56280"/>
<accession>Q56280</accession>
<dbReference type="GO" id="GO:0016020">
    <property type="term" value="C:membrane"/>
    <property type="evidence" value="ECO:0007669"/>
    <property type="project" value="InterPro"/>
</dbReference>